<reference evidence="1 2" key="1">
    <citation type="submission" date="2020-04" db="EMBL/GenBank/DDBJ databases">
        <title>Plant Genome Project.</title>
        <authorList>
            <person name="Zhang R.-G."/>
        </authorList>
    </citation>
    <scope>NUCLEOTIDE SEQUENCE [LARGE SCALE GENOMIC DNA]</scope>
    <source>
        <strain evidence="1">YNK0</strain>
        <tissue evidence="1">Leaf</tissue>
    </source>
</reference>
<keyword evidence="2" id="KW-1185">Reference proteome</keyword>
<dbReference type="OMA" id="PMECQPE"/>
<protein>
    <submittedName>
        <fullName evidence="1">Uncharacterized protein</fullName>
    </submittedName>
</protein>
<dbReference type="OrthoDB" id="1898716at2759"/>
<dbReference type="AlphaFoldDB" id="A0A834YG28"/>
<evidence type="ECO:0000313" key="1">
    <source>
        <dbReference type="EMBL" id="KAF8379381.1"/>
    </source>
</evidence>
<organism evidence="1 2">
    <name type="scientific">Tetracentron sinense</name>
    <name type="common">Spur-leaf</name>
    <dbReference type="NCBI Taxonomy" id="13715"/>
    <lineage>
        <taxon>Eukaryota</taxon>
        <taxon>Viridiplantae</taxon>
        <taxon>Streptophyta</taxon>
        <taxon>Embryophyta</taxon>
        <taxon>Tracheophyta</taxon>
        <taxon>Spermatophyta</taxon>
        <taxon>Magnoliopsida</taxon>
        <taxon>Trochodendrales</taxon>
        <taxon>Trochodendraceae</taxon>
        <taxon>Tetracentron</taxon>
    </lineage>
</organism>
<dbReference type="EMBL" id="JABCRI010000022">
    <property type="protein sequence ID" value="KAF8379381.1"/>
    <property type="molecule type" value="Genomic_DNA"/>
</dbReference>
<sequence>MIEQMEELRRKERHLGDIHKQLKNKLETGGQGFRSIQGSWDSTAVIGNNSFSMQTSISNAMDCEPTLQIGHHHFVPAEGSTVPRSVAGESSFIQGWIL</sequence>
<name>A0A834YG28_TETSI</name>
<proteinExistence type="predicted"/>
<evidence type="ECO:0000313" key="2">
    <source>
        <dbReference type="Proteomes" id="UP000655225"/>
    </source>
</evidence>
<accession>A0A834YG28</accession>
<gene>
    <name evidence="1" type="ORF">HHK36_028815</name>
</gene>
<dbReference type="Proteomes" id="UP000655225">
    <property type="component" value="Unassembled WGS sequence"/>
</dbReference>
<comment type="caution">
    <text evidence="1">The sequence shown here is derived from an EMBL/GenBank/DDBJ whole genome shotgun (WGS) entry which is preliminary data.</text>
</comment>